<dbReference type="OrthoDB" id="9813368at2"/>
<feature type="domain" description="NlpC/P60" evidence="5">
    <location>
        <begin position="123"/>
        <end position="251"/>
    </location>
</feature>
<dbReference type="InterPro" id="IPR051202">
    <property type="entry name" value="Peptidase_C40"/>
</dbReference>
<sequence>MLSLVPMRVETSDRAELVTQLIFGESYEVVNTEVNWLQIQLATDGYRGWIDFKQHTAVTPEYFNEWKTTSHARALDLVQLIHIKSVQIPIGIGSYLPFYDGSSIRVNEERYAYAGRASAADVRPSQVQLAAVAANFLKFPYLWGGKSVFGIDCSGFTQQVFGICGYQLPRDAYQQVAHGQEVHFVEQTQLGDLAYFSNAEGRITHVGIMLEGQKIMHAHGEVRIDTLDHTGIYNQDLKRYTHQLRIIKRILL</sequence>
<protein>
    <recommendedName>
        <fullName evidence="5">NlpC/P60 domain-containing protein</fullName>
    </recommendedName>
</protein>
<dbReference type="PROSITE" id="PS51935">
    <property type="entry name" value="NLPC_P60"/>
    <property type="match status" value="1"/>
</dbReference>
<comment type="caution">
    <text evidence="6">The sequence shown here is derived from an EMBL/GenBank/DDBJ whole genome shotgun (WGS) entry which is preliminary data.</text>
</comment>
<evidence type="ECO:0000313" key="7">
    <source>
        <dbReference type="Proteomes" id="UP000256708"/>
    </source>
</evidence>
<accession>A0A3D8LG97</accession>
<dbReference type="InterPro" id="IPR000064">
    <property type="entry name" value="NLP_P60_dom"/>
</dbReference>
<reference evidence="7" key="1">
    <citation type="submission" date="2018-08" db="EMBL/GenBank/DDBJ databases">
        <authorList>
            <person name="Liu Z.-W."/>
            <person name="Du Z.-J."/>
        </authorList>
    </citation>
    <scope>NUCLEOTIDE SEQUENCE [LARGE SCALE GENOMIC DNA]</scope>
    <source>
        <strain evidence="7">H4X</strain>
    </source>
</reference>
<comment type="similarity">
    <text evidence="1">Belongs to the peptidase C40 family.</text>
</comment>
<evidence type="ECO:0000256" key="3">
    <source>
        <dbReference type="ARBA" id="ARBA00022801"/>
    </source>
</evidence>
<dbReference type="Gene3D" id="2.30.30.40">
    <property type="entry name" value="SH3 Domains"/>
    <property type="match status" value="1"/>
</dbReference>
<dbReference type="GO" id="GO:0008234">
    <property type="term" value="F:cysteine-type peptidase activity"/>
    <property type="evidence" value="ECO:0007669"/>
    <property type="project" value="UniProtKB-KW"/>
</dbReference>
<dbReference type="PANTHER" id="PTHR47053:SF1">
    <property type="entry name" value="MUREIN DD-ENDOPEPTIDASE MEPH-RELATED"/>
    <property type="match status" value="1"/>
</dbReference>
<dbReference type="InterPro" id="IPR041382">
    <property type="entry name" value="SH3_16"/>
</dbReference>
<dbReference type="GO" id="GO:0006508">
    <property type="term" value="P:proteolysis"/>
    <property type="evidence" value="ECO:0007669"/>
    <property type="project" value="UniProtKB-KW"/>
</dbReference>
<dbReference type="SUPFAM" id="SSF54001">
    <property type="entry name" value="Cysteine proteinases"/>
    <property type="match status" value="1"/>
</dbReference>
<name>A0A3D8LG97_9BACT</name>
<evidence type="ECO:0000259" key="5">
    <source>
        <dbReference type="PROSITE" id="PS51935"/>
    </source>
</evidence>
<evidence type="ECO:0000256" key="2">
    <source>
        <dbReference type="ARBA" id="ARBA00022670"/>
    </source>
</evidence>
<dbReference type="Pfam" id="PF00877">
    <property type="entry name" value="NLPC_P60"/>
    <property type="match status" value="1"/>
</dbReference>
<keyword evidence="2" id="KW-0645">Protease</keyword>
<keyword evidence="4" id="KW-0788">Thiol protease</keyword>
<organism evidence="6 7">
    <name type="scientific">Pontibacter diazotrophicus</name>
    <dbReference type="NCBI Taxonomy" id="1400979"/>
    <lineage>
        <taxon>Bacteria</taxon>
        <taxon>Pseudomonadati</taxon>
        <taxon>Bacteroidota</taxon>
        <taxon>Cytophagia</taxon>
        <taxon>Cytophagales</taxon>
        <taxon>Hymenobacteraceae</taxon>
        <taxon>Pontibacter</taxon>
    </lineage>
</organism>
<evidence type="ECO:0000313" key="6">
    <source>
        <dbReference type="EMBL" id="RDV16418.1"/>
    </source>
</evidence>
<keyword evidence="7" id="KW-1185">Reference proteome</keyword>
<dbReference type="AlphaFoldDB" id="A0A3D8LG97"/>
<evidence type="ECO:0000256" key="4">
    <source>
        <dbReference type="ARBA" id="ARBA00022807"/>
    </source>
</evidence>
<proteinExistence type="inferred from homology"/>
<dbReference type="PANTHER" id="PTHR47053">
    <property type="entry name" value="MUREIN DD-ENDOPEPTIDASE MEPH-RELATED"/>
    <property type="match status" value="1"/>
</dbReference>
<keyword evidence="3" id="KW-0378">Hydrolase</keyword>
<dbReference type="InterPro" id="IPR038765">
    <property type="entry name" value="Papain-like_cys_pep_sf"/>
</dbReference>
<gene>
    <name evidence="6" type="ORF">DXT99_04250</name>
</gene>
<dbReference type="SUPFAM" id="SSF82057">
    <property type="entry name" value="Prokaryotic SH3-related domain"/>
    <property type="match status" value="1"/>
</dbReference>
<dbReference type="EMBL" id="QRGR01000004">
    <property type="protein sequence ID" value="RDV16418.1"/>
    <property type="molecule type" value="Genomic_DNA"/>
</dbReference>
<dbReference type="Proteomes" id="UP000256708">
    <property type="component" value="Unassembled WGS sequence"/>
</dbReference>
<dbReference type="Pfam" id="PF18348">
    <property type="entry name" value="SH3_16"/>
    <property type="match status" value="1"/>
</dbReference>
<dbReference type="Gene3D" id="3.90.1720.10">
    <property type="entry name" value="endopeptidase domain like (from Nostoc punctiforme)"/>
    <property type="match status" value="1"/>
</dbReference>
<evidence type="ECO:0000256" key="1">
    <source>
        <dbReference type="ARBA" id="ARBA00007074"/>
    </source>
</evidence>